<dbReference type="EMBL" id="BAABHW010000001">
    <property type="protein sequence ID" value="GAA5066580.1"/>
    <property type="molecule type" value="Genomic_DNA"/>
</dbReference>
<feature type="transmembrane region" description="Helical" evidence="12">
    <location>
        <begin position="160"/>
        <end position="181"/>
    </location>
</feature>
<keyword evidence="11 12" id="KW-0472">Membrane</keyword>
<keyword evidence="15" id="KW-1185">Reference proteome</keyword>
<evidence type="ECO:0000256" key="3">
    <source>
        <dbReference type="ARBA" id="ARBA00022448"/>
    </source>
</evidence>
<evidence type="ECO:0000313" key="15">
    <source>
        <dbReference type="Proteomes" id="UP001499910"/>
    </source>
</evidence>
<sequence>MDERTIHIPNPDVEPLQSSRLTGDATESDIESIRQRTAVYVYEWPVRLWHWLNALAILVLCVTGWFIGSPPPTMQIDEANYQFVFGYIRFAHFTAGLLMMVMFIGRIYWAFVGNRHARQLFRLPVWNKRWWYEVYFELRWYMFLEPEPKKYVGHNPLAQAAMFFFITIGIAYMVGTGLALYGEGLGAGSWADTLFGWAIPLVGGSQAMHSLHHLGMWTIIVFIIIHVYAAIREDILSRQSMVSTMISGHRTFKDDKPD</sequence>
<comment type="similarity">
    <text evidence="2">Belongs to the HupC/HyaC/HydC family.</text>
</comment>
<gene>
    <name evidence="14" type="primary">cybH</name>
    <name evidence="14" type="ORF">GCM10023209_05360</name>
</gene>
<evidence type="ECO:0000256" key="7">
    <source>
        <dbReference type="ARBA" id="ARBA00022723"/>
    </source>
</evidence>
<feature type="transmembrane region" description="Helical" evidence="12">
    <location>
        <begin position="214"/>
        <end position="231"/>
    </location>
</feature>
<dbReference type="PROSITE" id="PS00882">
    <property type="entry name" value="NI_HGENASE_CYTB_1"/>
    <property type="match status" value="1"/>
</dbReference>
<comment type="caution">
    <text evidence="14">The sequence shown here is derived from an EMBL/GenBank/DDBJ whole genome shotgun (WGS) entry which is preliminary data.</text>
</comment>
<keyword evidence="5" id="KW-0349">Heme</keyword>
<evidence type="ECO:0000256" key="11">
    <source>
        <dbReference type="ARBA" id="ARBA00023136"/>
    </source>
</evidence>
<evidence type="ECO:0000256" key="6">
    <source>
        <dbReference type="ARBA" id="ARBA00022692"/>
    </source>
</evidence>
<evidence type="ECO:0000256" key="5">
    <source>
        <dbReference type="ARBA" id="ARBA00022617"/>
    </source>
</evidence>
<dbReference type="InterPro" id="IPR016174">
    <property type="entry name" value="Di-haem_cyt_TM"/>
</dbReference>
<name>A0ABP9KWG1_9RHOB</name>
<feature type="transmembrane region" description="Helical" evidence="12">
    <location>
        <begin position="48"/>
        <end position="67"/>
    </location>
</feature>
<dbReference type="NCBIfam" id="TIGR02125">
    <property type="entry name" value="CytB-hydogenase"/>
    <property type="match status" value="1"/>
</dbReference>
<dbReference type="PANTHER" id="PTHR30485">
    <property type="entry name" value="NI/FE-HYDROGENASE 1 B-TYPE CYTOCHROME SUBUNIT"/>
    <property type="match status" value="1"/>
</dbReference>
<dbReference type="RefSeq" id="WP_259546819.1">
    <property type="nucleotide sequence ID" value="NZ_BAABHW010000001.1"/>
</dbReference>
<feature type="transmembrane region" description="Helical" evidence="12">
    <location>
        <begin position="87"/>
        <end position="109"/>
    </location>
</feature>
<dbReference type="PROSITE" id="PS00883">
    <property type="entry name" value="NI_HGENASE_CYTB_2"/>
    <property type="match status" value="1"/>
</dbReference>
<keyword evidence="7" id="KW-0479">Metal-binding</keyword>
<dbReference type="InterPro" id="IPR000516">
    <property type="entry name" value="Ni-dep_Hydgase_cyt-B"/>
</dbReference>
<reference evidence="15" key="1">
    <citation type="journal article" date="2019" name="Int. J. Syst. Evol. Microbiol.">
        <title>The Global Catalogue of Microorganisms (GCM) 10K type strain sequencing project: providing services to taxonomists for standard genome sequencing and annotation.</title>
        <authorList>
            <consortium name="The Broad Institute Genomics Platform"/>
            <consortium name="The Broad Institute Genome Sequencing Center for Infectious Disease"/>
            <person name="Wu L."/>
            <person name="Ma J."/>
        </authorList>
    </citation>
    <scope>NUCLEOTIDE SEQUENCE [LARGE SCALE GENOMIC DNA]</scope>
    <source>
        <strain evidence="15">JCM 18015</strain>
    </source>
</reference>
<dbReference type="Proteomes" id="UP001499910">
    <property type="component" value="Unassembled WGS sequence"/>
</dbReference>
<feature type="domain" description="Cytochrome b561 bacterial/Ni-hydrogenase" evidence="13">
    <location>
        <begin position="41"/>
        <end position="248"/>
    </location>
</feature>
<evidence type="ECO:0000256" key="10">
    <source>
        <dbReference type="ARBA" id="ARBA00023004"/>
    </source>
</evidence>
<dbReference type="SUPFAM" id="SSF81342">
    <property type="entry name" value="Transmembrane di-heme cytochromes"/>
    <property type="match status" value="1"/>
</dbReference>
<keyword evidence="3" id="KW-0813">Transport</keyword>
<keyword evidence="4" id="KW-1003">Cell membrane</keyword>
<evidence type="ECO:0000313" key="14">
    <source>
        <dbReference type="EMBL" id="GAA5066580.1"/>
    </source>
</evidence>
<protein>
    <submittedName>
        <fullName evidence="14">Ni/Fe-hydrogenase, b-type cytochrome subunit</fullName>
    </submittedName>
</protein>
<dbReference type="PRINTS" id="PR00161">
    <property type="entry name" value="NIHGNASECYTB"/>
</dbReference>
<evidence type="ECO:0000256" key="1">
    <source>
        <dbReference type="ARBA" id="ARBA00004651"/>
    </source>
</evidence>
<evidence type="ECO:0000256" key="2">
    <source>
        <dbReference type="ARBA" id="ARBA00008622"/>
    </source>
</evidence>
<keyword evidence="9 12" id="KW-1133">Transmembrane helix</keyword>
<keyword evidence="6 12" id="KW-0812">Transmembrane</keyword>
<evidence type="ECO:0000256" key="8">
    <source>
        <dbReference type="ARBA" id="ARBA00022982"/>
    </source>
</evidence>
<evidence type="ECO:0000256" key="4">
    <source>
        <dbReference type="ARBA" id="ARBA00022475"/>
    </source>
</evidence>
<evidence type="ECO:0000259" key="13">
    <source>
        <dbReference type="Pfam" id="PF01292"/>
    </source>
</evidence>
<dbReference type="PANTHER" id="PTHR30485:SF0">
    <property type="entry name" value="NI_FE-HYDROGENASE 1 B-TYPE CYTOCHROME SUBUNIT-RELATED"/>
    <property type="match status" value="1"/>
</dbReference>
<organism evidence="14 15">
    <name type="scientific">[Roseibacterium] beibuensis</name>
    <dbReference type="NCBI Taxonomy" id="1193142"/>
    <lineage>
        <taxon>Bacteria</taxon>
        <taxon>Pseudomonadati</taxon>
        <taxon>Pseudomonadota</taxon>
        <taxon>Alphaproteobacteria</taxon>
        <taxon>Rhodobacterales</taxon>
        <taxon>Roseobacteraceae</taxon>
        <taxon>Roseicyclus</taxon>
    </lineage>
</organism>
<evidence type="ECO:0000256" key="9">
    <source>
        <dbReference type="ARBA" id="ARBA00022989"/>
    </source>
</evidence>
<comment type="subcellular location">
    <subcellularLocation>
        <location evidence="1">Cell membrane</location>
        <topology evidence="1">Multi-pass membrane protein</topology>
    </subcellularLocation>
</comment>
<accession>A0ABP9KWG1</accession>
<dbReference type="Gene3D" id="1.20.950.20">
    <property type="entry name" value="Transmembrane di-heme cytochromes, Chain C"/>
    <property type="match status" value="1"/>
</dbReference>
<dbReference type="InterPro" id="IPR051542">
    <property type="entry name" value="Hydrogenase_cytochrome"/>
</dbReference>
<dbReference type="InterPro" id="IPR011577">
    <property type="entry name" value="Cyt_b561_bac/Ni-Hgenase"/>
</dbReference>
<dbReference type="Pfam" id="PF01292">
    <property type="entry name" value="Ni_hydr_CYTB"/>
    <property type="match status" value="1"/>
</dbReference>
<proteinExistence type="inferred from homology"/>
<evidence type="ECO:0000256" key="12">
    <source>
        <dbReference type="SAM" id="Phobius"/>
    </source>
</evidence>
<keyword evidence="8" id="KW-0249">Electron transport</keyword>
<keyword evidence="10" id="KW-0408">Iron</keyword>